<name>M0EA01_9EURY</name>
<sequence length="74" mass="8245">MTTEYEVTWENRPSQPGDHDAEITVLLKQDGANVADILPQLFADSVHGTEEQQSVTDLIATLHDTERNQLLAQV</sequence>
<dbReference type="AlphaFoldDB" id="M0EA01"/>
<organism evidence="1 2">
    <name type="scientific">Halorubrum coriense DSM 10284</name>
    <dbReference type="NCBI Taxonomy" id="1227466"/>
    <lineage>
        <taxon>Archaea</taxon>
        <taxon>Methanobacteriati</taxon>
        <taxon>Methanobacteriota</taxon>
        <taxon>Stenosarchaea group</taxon>
        <taxon>Halobacteria</taxon>
        <taxon>Halobacteriales</taxon>
        <taxon>Haloferacaceae</taxon>
        <taxon>Halorubrum</taxon>
    </lineage>
</organism>
<proteinExistence type="predicted"/>
<comment type="caution">
    <text evidence="1">The sequence shown here is derived from an EMBL/GenBank/DDBJ whole genome shotgun (WGS) entry which is preliminary data.</text>
</comment>
<evidence type="ECO:0000313" key="2">
    <source>
        <dbReference type="Proteomes" id="UP000011509"/>
    </source>
</evidence>
<dbReference type="Proteomes" id="UP000011509">
    <property type="component" value="Unassembled WGS sequence"/>
</dbReference>
<evidence type="ECO:0000313" key="1">
    <source>
        <dbReference type="EMBL" id="ELZ44621.1"/>
    </source>
</evidence>
<dbReference type="PATRIC" id="fig|1227466.3.peg.2589"/>
<gene>
    <name evidence="1" type="ORF">C464_13015</name>
</gene>
<reference evidence="1 2" key="1">
    <citation type="journal article" date="2014" name="PLoS Genet.">
        <title>Phylogenetically driven sequencing of extremely halophilic archaea reveals strategies for static and dynamic osmo-response.</title>
        <authorList>
            <person name="Becker E.A."/>
            <person name="Seitzer P.M."/>
            <person name="Tritt A."/>
            <person name="Larsen D."/>
            <person name="Krusor M."/>
            <person name="Yao A.I."/>
            <person name="Wu D."/>
            <person name="Madern D."/>
            <person name="Eisen J.A."/>
            <person name="Darling A.E."/>
            <person name="Facciotti M.T."/>
        </authorList>
    </citation>
    <scope>NUCLEOTIDE SEQUENCE [LARGE SCALE GENOMIC DNA]</scope>
    <source>
        <strain evidence="1 2">DSM 10284</strain>
    </source>
</reference>
<accession>M0EA01</accession>
<keyword evidence="2" id="KW-1185">Reference proteome</keyword>
<dbReference type="EMBL" id="AOJL01000056">
    <property type="protein sequence ID" value="ELZ44621.1"/>
    <property type="molecule type" value="Genomic_DNA"/>
</dbReference>
<protein>
    <submittedName>
        <fullName evidence="1">Uncharacterized protein</fullName>
    </submittedName>
</protein>